<evidence type="ECO:0000313" key="1">
    <source>
        <dbReference type="Proteomes" id="UP000035642"/>
    </source>
</evidence>
<dbReference type="WBParaSite" id="ACAC_0001451501-mRNA-1">
    <property type="protein sequence ID" value="ACAC_0001451501-mRNA-1"/>
    <property type="gene ID" value="ACAC_0001451501"/>
</dbReference>
<accession>A0A0K0DRX6</accession>
<dbReference type="STRING" id="6313.A0A0K0DRX6"/>
<sequence>LQKAKAGTIQYDLLATNRIETAKAQLIVIVETESDYSARMEFEKSEYHLQIGSLPVIGTINVRGREKPNYKLMNMNK</sequence>
<reference evidence="2" key="2">
    <citation type="submission" date="2017-02" db="UniProtKB">
        <authorList>
            <consortium name="WormBaseParasite"/>
        </authorList>
    </citation>
    <scope>IDENTIFICATION</scope>
</reference>
<name>A0A0K0DRX6_ANGCA</name>
<organism evidence="1 2">
    <name type="scientific">Angiostrongylus cantonensis</name>
    <name type="common">Rat lungworm</name>
    <dbReference type="NCBI Taxonomy" id="6313"/>
    <lineage>
        <taxon>Eukaryota</taxon>
        <taxon>Metazoa</taxon>
        <taxon>Ecdysozoa</taxon>
        <taxon>Nematoda</taxon>
        <taxon>Chromadorea</taxon>
        <taxon>Rhabditida</taxon>
        <taxon>Rhabditina</taxon>
        <taxon>Rhabditomorpha</taxon>
        <taxon>Strongyloidea</taxon>
        <taxon>Metastrongylidae</taxon>
        <taxon>Angiostrongylus</taxon>
    </lineage>
</organism>
<dbReference type="AlphaFoldDB" id="A0A0K0DRX6"/>
<reference evidence="1" key="1">
    <citation type="submission" date="2012-09" db="EMBL/GenBank/DDBJ databases">
        <authorList>
            <person name="Martin A.A."/>
        </authorList>
    </citation>
    <scope>NUCLEOTIDE SEQUENCE</scope>
</reference>
<proteinExistence type="predicted"/>
<evidence type="ECO:0000313" key="2">
    <source>
        <dbReference type="WBParaSite" id="ACAC_0001451501-mRNA-1"/>
    </source>
</evidence>
<protein>
    <submittedName>
        <fullName evidence="2">Efflux RND transporter periplasmic adaptor subunit</fullName>
    </submittedName>
</protein>
<keyword evidence="1" id="KW-1185">Reference proteome</keyword>
<dbReference type="Proteomes" id="UP000035642">
    <property type="component" value="Unassembled WGS sequence"/>
</dbReference>